<dbReference type="HOGENOM" id="CLU_000604_1_22_4"/>
<reference evidence="5 6" key="1">
    <citation type="journal article" date="2014" name="BMC Genomics">
        <title>A genomic perspective on a new bacterial genus and species from the Alcaligenaceae family, Basilea psittacipulmonis.</title>
        <authorList>
            <person name="Whiteson K.L."/>
            <person name="Hernandez D."/>
            <person name="Lazarevic V."/>
            <person name="Gaia N."/>
            <person name="Farinelli L."/>
            <person name="Francois P."/>
            <person name="Pilo P."/>
            <person name="Frey J."/>
            <person name="Schrenzel J."/>
        </authorList>
    </citation>
    <scope>NUCLEOTIDE SEQUENCE [LARGE SCALE GENOMIC DNA]</scope>
    <source>
        <strain evidence="5 6">DSM 24701</strain>
    </source>
</reference>
<evidence type="ECO:0000256" key="2">
    <source>
        <dbReference type="ARBA" id="ARBA00022741"/>
    </source>
</evidence>
<dbReference type="KEGG" id="bpsi:IX83_00980"/>
<dbReference type="OrthoDB" id="4408248at2"/>
<dbReference type="Proteomes" id="UP000028945">
    <property type="component" value="Chromosome"/>
</dbReference>
<gene>
    <name evidence="5" type="ORF">IX83_00980</name>
</gene>
<keyword evidence="2" id="KW-0547">Nucleotide-binding</keyword>
<dbReference type="SMART" id="SM00382">
    <property type="entry name" value="AAA"/>
    <property type="match status" value="1"/>
</dbReference>
<evidence type="ECO:0000256" key="1">
    <source>
        <dbReference type="ARBA" id="ARBA00022475"/>
    </source>
</evidence>
<dbReference type="eggNOG" id="COG4619">
    <property type="taxonomic scope" value="Bacteria"/>
</dbReference>
<dbReference type="InterPro" id="IPR003439">
    <property type="entry name" value="ABC_transporter-like_ATP-bd"/>
</dbReference>
<dbReference type="EMBL" id="CP009238">
    <property type="protein sequence ID" value="AIL32084.1"/>
    <property type="molecule type" value="Genomic_DNA"/>
</dbReference>
<dbReference type="PROSITE" id="PS50893">
    <property type="entry name" value="ABC_TRANSPORTER_2"/>
    <property type="match status" value="1"/>
</dbReference>
<name>A0A077DBP3_9BURK</name>
<evidence type="ECO:0000313" key="6">
    <source>
        <dbReference type="Proteomes" id="UP000028945"/>
    </source>
</evidence>
<dbReference type="RefSeq" id="WP_038498118.1">
    <property type="nucleotide sequence ID" value="NZ_AFWK01000091.1"/>
</dbReference>
<keyword evidence="1" id="KW-1003">Cell membrane</keyword>
<dbReference type="GO" id="GO:0016887">
    <property type="term" value="F:ATP hydrolysis activity"/>
    <property type="evidence" value="ECO:0007669"/>
    <property type="project" value="InterPro"/>
</dbReference>
<dbReference type="Pfam" id="PF00005">
    <property type="entry name" value="ABC_tran"/>
    <property type="match status" value="1"/>
</dbReference>
<dbReference type="GO" id="GO:0005524">
    <property type="term" value="F:ATP binding"/>
    <property type="evidence" value="ECO:0007669"/>
    <property type="project" value="UniProtKB-KW"/>
</dbReference>
<dbReference type="SUPFAM" id="SSF52540">
    <property type="entry name" value="P-loop containing nucleoside triphosphate hydrolases"/>
    <property type="match status" value="1"/>
</dbReference>
<dbReference type="PANTHER" id="PTHR43423:SF1">
    <property type="entry name" value="ABC TRANSPORTER I FAMILY MEMBER 17"/>
    <property type="match status" value="1"/>
</dbReference>
<evidence type="ECO:0000313" key="5">
    <source>
        <dbReference type="EMBL" id="AIL32084.1"/>
    </source>
</evidence>
<keyword evidence="6" id="KW-1185">Reference proteome</keyword>
<protein>
    <recommendedName>
        <fullName evidence="4">ABC transporter domain-containing protein</fullName>
    </recommendedName>
</protein>
<dbReference type="PANTHER" id="PTHR43423">
    <property type="entry name" value="ABC TRANSPORTER I FAMILY MEMBER 17"/>
    <property type="match status" value="1"/>
</dbReference>
<evidence type="ECO:0000259" key="4">
    <source>
        <dbReference type="PROSITE" id="PS50893"/>
    </source>
</evidence>
<keyword evidence="3" id="KW-0067">ATP-binding</keyword>
<keyword evidence="1" id="KW-0472">Membrane</keyword>
<evidence type="ECO:0000256" key="3">
    <source>
        <dbReference type="ARBA" id="ARBA00022840"/>
    </source>
</evidence>
<dbReference type="InterPro" id="IPR003593">
    <property type="entry name" value="AAA+_ATPase"/>
</dbReference>
<organism evidence="5 6">
    <name type="scientific">Basilea psittacipulmonis DSM 24701</name>
    <dbReference type="NCBI Taxonomy" id="1072685"/>
    <lineage>
        <taxon>Bacteria</taxon>
        <taxon>Pseudomonadati</taxon>
        <taxon>Pseudomonadota</taxon>
        <taxon>Betaproteobacteria</taxon>
        <taxon>Burkholderiales</taxon>
        <taxon>Alcaligenaceae</taxon>
        <taxon>Basilea</taxon>
    </lineage>
</organism>
<dbReference type="Gene3D" id="3.40.50.300">
    <property type="entry name" value="P-loop containing nucleotide triphosphate hydrolases"/>
    <property type="match status" value="1"/>
</dbReference>
<dbReference type="InterPro" id="IPR027417">
    <property type="entry name" value="P-loop_NTPase"/>
</dbReference>
<proteinExistence type="predicted"/>
<dbReference type="AlphaFoldDB" id="A0A077DBP3"/>
<sequence length="226" mass="26106">MDEPILFTRDLSFGDLLSPTDIRLFPHTKIGLQGNSGSGKSVFLRTLALLNEPSKGDIFWKQKPVLQQSPDDILKYRTQIAYIRQQAVLVPGTVADNLSLPWRLNIYRRRVLNKENWERMLTEIDRPLNFLEKDSHTLSGGEAQLVCLMRILQLNPQVLLLDEPTAALDPASTDHAEHLISHWFEQSNDRSYIMVSHLPEQLDRMSEHIWTMDHGHLNTEPYHVQH</sequence>
<accession>A0A077DBP3</accession>
<feature type="domain" description="ABC transporter" evidence="4">
    <location>
        <begin position="1"/>
        <end position="226"/>
    </location>
</feature>
<dbReference type="STRING" id="1072685.IX83_00980"/>